<gene>
    <name evidence="2" type="ORF">I596_2974</name>
</gene>
<protein>
    <recommendedName>
        <fullName evidence="1">AB hydrolase-1 domain-containing protein</fullName>
    </recommendedName>
</protein>
<dbReference type="AlphaFoldDB" id="A0A160DWG7"/>
<dbReference type="SUPFAM" id="SSF53474">
    <property type="entry name" value="alpha/beta-Hydrolases"/>
    <property type="match status" value="1"/>
</dbReference>
<proteinExistence type="predicted"/>
<reference evidence="2 3" key="1">
    <citation type="submission" date="2016-04" db="EMBL/GenBank/DDBJ databases">
        <title>Complete genome sequence of Dokdonella koreensis DS-123T.</title>
        <authorList>
            <person name="Kim J.F."/>
            <person name="Lee H."/>
            <person name="Kwak M.-J."/>
        </authorList>
    </citation>
    <scope>NUCLEOTIDE SEQUENCE [LARGE SCALE GENOMIC DNA]</scope>
    <source>
        <strain evidence="2 3">DS-123</strain>
    </source>
</reference>
<dbReference type="Proteomes" id="UP000076830">
    <property type="component" value="Chromosome"/>
</dbReference>
<dbReference type="STRING" id="1300342.I596_2974"/>
<dbReference type="InterPro" id="IPR029058">
    <property type="entry name" value="AB_hydrolase_fold"/>
</dbReference>
<organism evidence="2 3">
    <name type="scientific">Dokdonella koreensis DS-123</name>
    <dbReference type="NCBI Taxonomy" id="1300342"/>
    <lineage>
        <taxon>Bacteria</taxon>
        <taxon>Pseudomonadati</taxon>
        <taxon>Pseudomonadota</taxon>
        <taxon>Gammaproteobacteria</taxon>
        <taxon>Lysobacterales</taxon>
        <taxon>Rhodanobacteraceae</taxon>
        <taxon>Dokdonella</taxon>
    </lineage>
</organism>
<dbReference type="EMBL" id="CP015249">
    <property type="protein sequence ID" value="ANB18967.1"/>
    <property type="molecule type" value="Genomic_DNA"/>
</dbReference>
<sequence>MDGGHVILLHGLWMRSLTLLPLGRRLREAGFDVETMDYASTLGGPERAAEKLLQRMHAHRGNLHLVGHSLGGLIALRALAAARSGQAGGDGRVVCLGSPLCGSAAARSLAHWRGGRWLMGRSTDLLCTGLERWDGPNAVGVVAGRLPLGLGFVLGPLAGDHDGTVSVGETQLPGIADHRTVPTSHSGLLLSREAADQTIAFLRSGHFLPPRQAAA</sequence>
<dbReference type="KEGG" id="dko:I596_2974"/>
<accession>A0A160DWG7</accession>
<evidence type="ECO:0000259" key="1">
    <source>
        <dbReference type="Pfam" id="PF12697"/>
    </source>
</evidence>
<name>A0A160DWG7_9GAMM</name>
<dbReference type="PANTHER" id="PTHR37946">
    <property type="entry name" value="SLL1969 PROTEIN"/>
    <property type="match status" value="1"/>
</dbReference>
<dbReference type="PANTHER" id="PTHR37946:SF1">
    <property type="entry name" value="SLL1969 PROTEIN"/>
    <property type="match status" value="1"/>
</dbReference>
<dbReference type="InterPro" id="IPR000073">
    <property type="entry name" value="AB_hydrolase_1"/>
</dbReference>
<evidence type="ECO:0000313" key="2">
    <source>
        <dbReference type="EMBL" id="ANB18967.1"/>
    </source>
</evidence>
<dbReference type="Pfam" id="PF12697">
    <property type="entry name" value="Abhydrolase_6"/>
    <property type="match status" value="1"/>
</dbReference>
<feature type="domain" description="AB hydrolase-1" evidence="1">
    <location>
        <begin position="6"/>
        <end position="136"/>
    </location>
</feature>
<evidence type="ECO:0000313" key="3">
    <source>
        <dbReference type="Proteomes" id="UP000076830"/>
    </source>
</evidence>
<dbReference type="Gene3D" id="3.40.50.1820">
    <property type="entry name" value="alpha/beta hydrolase"/>
    <property type="match status" value="1"/>
</dbReference>
<keyword evidence="3" id="KW-1185">Reference proteome</keyword>